<dbReference type="Gene3D" id="1.10.40.30">
    <property type="entry name" value="Fumarase/aspartase (C-terminal domain)"/>
    <property type="match status" value="1"/>
</dbReference>
<evidence type="ECO:0000259" key="3">
    <source>
        <dbReference type="Pfam" id="PF10415"/>
    </source>
</evidence>
<dbReference type="InterPro" id="IPR024083">
    <property type="entry name" value="Fumarase/histidase_N"/>
</dbReference>
<evidence type="ECO:0000313" key="4">
    <source>
        <dbReference type="EMBL" id="SIQ27459.1"/>
    </source>
</evidence>
<dbReference type="GO" id="GO:0005829">
    <property type="term" value="C:cytosol"/>
    <property type="evidence" value="ECO:0007669"/>
    <property type="project" value="TreeGrafter"/>
</dbReference>
<comment type="caution">
    <text evidence="4">The sequence shown here is derived from an EMBL/GenBank/DDBJ whole genome shotgun (WGS) entry which is preliminary data.</text>
</comment>
<dbReference type="OrthoDB" id="9802809at2"/>
<dbReference type="InterPro" id="IPR051546">
    <property type="entry name" value="Aspartate_Ammonia-Lyase"/>
</dbReference>
<dbReference type="InterPro" id="IPR000362">
    <property type="entry name" value="Fumarate_lyase_fam"/>
</dbReference>
<evidence type="ECO:0000313" key="5">
    <source>
        <dbReference type="Proteomes" id="UP000186308"/>
    </source>
</evidence>
<dbReference type="PRINTS" id="PR00145">
    <property type="entry name" value="ARGSUCLYASE"/>
</dbReference>
<dbReference type="InterPro" id="IPR020557">
    <property type="entry name" value="Fumarate_lyase_CS"/>
</dbReference>
<name>A0A8G2FD44_ACIRU</name>
<dbReference type="FunFam" id="1.10.275.10:FF:000001">
    <property type="entry name" value="Fumarate hydratase, mitochondrial"/>
    <property type="match status" value="1"/>
</dbReference>
<dbReference type="PRINTS" id="PR00149">
    <property type="entry name" value="FUMRATELYASE"/>
</dbReference>
<dbReference type="PANTHER" id="PTHR42696:SF2">
    <property type="entry name" value="ASPARTATE AMMONIA-LYASE"/>
    <property type="match status" value="1"/>
</dbReference>
<gene>
    <name evidence="4" type="ORF">SAMN05421828_10346</name>
</gene>
<dbReference type="AlphaFoldDB" id="A0A8G2FD44"/>
<dbReference type="InterPro" id="IPR018951">
    <property type="entry name" value="Fumarase_C_C"/>
</dbReference>
<dbReference type="Proteomes" id="UP000186308">
    <property type="component" value="Unassembled WGS sequence"/>
</dbReference>
<dbReference type="GO" id="GO:0006099">
    <property type="term" value="P:tricarboxylic acid cycle"/>
    <property type="evidence" value="ECO:0007669"/>
    <property type="project" value="InterPro"/>
</dbReference>
<feature type="domain" description="Fumarate lyase N-terminal" evidence="2">
    <location>
        <begin position="10"/>
        <end position="340"/>
    </location>
</feature>
<dbReference type="Pfam" id="PF10415">
    <property type="entry name" value="FumaraseC_C"/>
    <property type="match status" value="1"/>
</dbReference>
<dbReference type="Pfam" id="PF00206">
    <property type="entry name" value="Lyase_1"/>
    <property type="match status" value="1"/>
</dbReference>
<evidence type="ECO:0000259" key="2">
    <source>
        <dbReference type="Pfam" id="PF00206"/>
    </source>
</evidence>
<dbReference type="Gene3D" id="1.20.200.10">
    <property type="entry name" value="Fumarase/aspartase (Central domain)"/>
    <property type="match status" value="1"/>
</dbReference>
<sequence>MNRNDHDSLGTIEVPDEAYWGASTARALRNFPISDLTIGQHRHLIVALAMVKLAASRANARLGKLDPVIAEAIAKAANEIIEGGLHDQFPVDVIQGGAGTSTNMNMNEVLANRASELLGGARGDYRVHPNDHLNMSQSTNDTYPTAVRLAVLLGKDALSQRLDQLATSFERKSGEFANIVKLGRTEMQDAVPMTLGQEFGAFASTIREDIQRLDEVAKLLTEINLGGTAIGTRINADPAYGPFAIESLSRISGIEFTQSSNLLEASWDMGGFIMFSAVLKRIATKLSKIAHDLRLLSSGPRGGFGEISLPALQPGSSIMPGKVNPVIPEMISIVCFQVIGHDLAITMAAEAGQLQLNAFEPLIAHNTLNSMKLIRNSVEVFATLCVDGIQANEANCMKHLEASTATVTALVPFIGYERASALAKMALASGRTIRDLAGEAMPGADLDTILDAKSLVGEVLRSQGALP</sequence>
<dbReference type="InterPro" id="IPR022761">
    <property type="entry name" value="Fumarate_lyase_N"/>
</dbReference>
<dbReference type="GO" id="GO:0008797">
    <property type="term" value="F:aspartate ammonia-lyase activity"/>
    <property type="evidence" value="ECO:0007669"/>
    <property type="project" value="TreeGrafter"/>
</dbReference>
<dbReference type="InterPro" id="IPR008948">
    <property type="entry name" value="L-Aspartase-like"/>
</dbReference>
<feature type="domain" description="Fumarase C C-terminal" evidence="3">
    <location>
        <begin position="407"/>
        <end position="456"/>
    </location>
</feature>
<keyword evidence="1 4" id="KW-0456">Lyase</keyword>
<keyword evidence="5" id="KW-1185">Reference proteome</keyword>
<dbReference type="Gene3D" id="1.10.275.10">
    <property type="entry name" value="Fumarase/aspartase (N-terminal domain)"/>
    <property type="match status" value="1"/>
</dbReference>
<reference evidence="4 5" key="1">
    <citation type="submission" date="2017-01" db="EMBL/GenBank/DDBJ databases">
        <authorList>
            <person name="Varghese N."/>
            <person name="Submissions S."/>
        </authorList>
    </citation>
    <scope>NUCLEOTIDE SEQUENCE [LARGE SCALE GENOMIC DNA]</scope>
    <source>
        <strain evidence="4 5">ATCC 35905</strain>
    </source>
</reference>
<dbReference type="EMBL" id="FTNE01000003">
    <property type="protein sequence ID" value="SIQ27459.1"/>
    <property type="molecule type" value="Genomic_DNA"/>
</dbReference>
<dbReference type="CDD" id="cd01357">
    <property type="entry name" value="Aspartase"/>
    <property type="match status" value="1"/>
</dbReference>
<evidence type="ECO:0000256" key="1">
    <source>
        <dbReference type="ARBA" id="ARBA00023239"/>
    </source>
</evidence>
<protein>
    <submittedName>
        <fullName evidence="4">Aspartate ammonia-lyase</fullName>
    </submittedName>
</protein>
<dbReference type="FunFam" id="1.20.200.10:FF:000001">
    <property type="entry name" value="Fumarate hydratase, mitochondrial"/>
    <property type="match status" value="1"/>
</dbReference>
<dbReference type="RefSeq" id="WP_029311572.1">
    <property type="nucleotide sequence ID" value="NZ_FTNE01000003.1"/>
</dbReference>
<dbReference type="GO" id="GO:0006531">
    <property type="term" value="P:aspartate metabolic process"/>
    <property type="evidence" value="ECO:0007669"/>
    <property type="project" value="TreeGrafter"/>
</dbReference>
<organism evidence="4 5">
    <name type="scientific">Acidiphilium rubrum</name>
    <dbReference type="NCBI Taxonomy" id="526"/>
    <lineage>
        <taxon>Bacteria</taxon>
        <taxon>Pseudomonadati</taxon>
        <taxon>Pseudomonadota</taxon>
        <taxon>Alphaproteobacteria</taxon>
        <taxon>Acetobacterales</taxon>
        <taxon>Acidocellaceae</taxon>
        <taxon>Acidiphilium</taxon>
    </lineage>
</organism>
<accession>A0A8G2FD44</accession>
<dbReference type="NCBIfam" id="NF008909">
    <property type="entry name" value="PRK12273.1"/>
    <property type="match status" value="1"/>
</dbReference>
<dbReference type="SUPFAM" id="SSF48557">
    <property type="entry name" value="L-aspartase-like"/>
    <property type="match status" value="1"/>
</dbReference>
<proteinExistence type="predicted"/>
<dbReference type="PROSITE" id="PS00163">
    <property type="entry name" value="FUMARATE_LYASES"/>
    <property type="match status" value="1"/>
</dbReference>
<dbReference type="PANTHER" id="PTHR42696">
    <property type="entry name" value="ASPARTATE AMMONIA-LYASE"/>
    <property type="match status" value="1"/>
</dbReference>